<dbReference type="EMBL" id="LAZR01000225">
    <property type="protein sequence ID" value="KKN80837.1"/>
    <property type="molecule type" value="Genomic_DNA"/>
</dbReference>
<keyword evidence="1" id="KW-0472">Membrane</keyword>
<comment type="caution">
    <text evidence="2">The sequence shown here is derived from an EMBL/GenBank/DDBJ whole genome shotgun (WGS) entry which is preliminary data.</text>
</comment>
<protein>
    <submittedName>
        <fullName evidence="2">Uncharacterized protein</fullName>
    </submittedName>
</protein>
<evidence type="ECO:0000256" key="1">
    <source>
        <dbReference type="SAM" id="Phobius"/>
    </source>
</evidence>
<proteinExistence type="predicted"/>
<evidence type="ECO:0000313" key="2">
    <source>
        <dbReference type="EMBL" id="KKN80837.1"/>
    </source>
</evidence>
<keyword evidence="1" id="KW-0812">Transmembrane</keyword>
<reference evidence="2" key="1">
    <citation type="journal article" date="2015" name="Nature">
        <title>Complex archaea that bridge the gap between prokaryotes and eukaryotes.</title>
        <authorList>
            <person name="Spang A."/>
            <person name="Saw J.H."/>
            <person name="Jorgensen S.L."/>
            <person name="Zaremba-Niedzwiedzka K."/>
            <person name="Martijn J."/>
            <person name="Lind A.E."/>
            <person name="van Eijk R."/>
            <person name="Schleper C."/>
            <person name="Guy L."/>
            <person name="Ettema T.J."/>
        </authorList>
    </citation>
    <scope>NUCLEOTIDE SEQUENCE</scope>
</reference>
<dbReference type="AlphaFoldDB" id="A0A0F9U0N0"/>
<feature type="transmembrane region" description="Helical" evidence="1">
    <location>
        <begin position="49"/>
        <end position="71"/>
    </location>
</feature>
<accession>A0A0F9U0N0</accession>
<sequence>MKIFAAILLPFKILFFVLVVCPFLLFVFYPFLRWYEYTSESPFPRRWWVYIWEVVIVHVMLPPEILMRFFIYQIPCEPLSDFFGDIWYWIFGLLDIWDRSE</sequence>
<keyword evidence="1" id="KW-1133">Transmembrane helix</keyword>
<name>A0A0F9U0N0_9ZZZZ</name>
<organism evidence="2">
    <name type="scientific">marine sediment metagenome</name>
    <dbReference type="NCBI Taxonomy" id="412755"/>
    <lineage>
        <taxon>unclassified sequences</taxon>
        <taxon>metagenomes</taxon>
        <taxon>ecological metagenomes</taxon>
    </lineage>
</organism>
<feature type="transmembrane region" description="Helical" evidence="1">
    <location>
        <begin position="7"/>
        <end position="29"/>
    </location>
</feature>
<gene>
    <name evidence="2" type="ORF">LCGC14_0326440</name>
</gene>